<feature type="region of interest" description="Disordered" evidence="5">
    <location>
        <begin position="72"/>
        <end position="95"/>
    </location>
</feature>
<dbReference type="GO" id="GO:0003700">
    <property type="term" value="F:DNA-binding transcription factor activity"/>
    <property type="evidence" value="ECO:0007669"/>
    <property type="project" value="InterPro"/>
</dbReference>
<dbReference type="OrthoDB" id="1305893at2759"/>
<dbReference type="Gene3D" id="1.10.10.60">
    <property type="entry name" value="Homeodomain-like"/>
    <property type="match status" value="1"/>
</dbReference>
<protein>
    <recommendedName>
        <fullName evidence="6">HTH myb-type domain-containing protein</fullName>
    </recommendedName>
</protein>
<feature type="compositionally biased region" description="Low complexity" evidence="5">
    <location>
        <begin position="74"/>
        <end position="93"/>
    </location>
</feature>
<dbReference type="GO" id="GO:0005634">
    <property type="term" value="C:nucleus"/>
    <property type="evidence" value="ECO:0007669"/>
    <property type="project" value="UniProtKB-SubCell"/>
</dbReference>
<proteinExistence type="predicted"/>
<keyword evidence="2" id="KW-0805">Transcription regulation</keyword>
<dbReference type="Pfam" id="PF00249">
    <property type="entry name" value="Myb_DNA-binding"/>
    <property type="match status" value="1"/>
</dbReference>
<dbReference type="InterPro" id="IPR001005">
    <property type="entry name" value="SANT/Myb"/>
</dbReference>
<dbReference type="PANTHER" id="PTHR31314">
    <property type="entry name" value="MYB FAMILY TRANSCRIPTION FACTOR PHL7-LIKE"/>
    <property type="match status" value="1"/>
</dbReference>
<keyword evidence="3" id="KW-0804">Transcription</keyword>
<dbReference type="PROSITE" id="PS51294">
    <property type="entry name" value="HTH_MYB"/>
    <property type="match status" value="1"/>
</dbReference>
<dbReference type="GO" id="GO:0010597">
    <property type="term" value="P:green leaf volatile biosynthetic process"/>
    <property type="evidence" value="ECO:0007669"/>
    <property type="project" value="UniProtKB-ARBA"/>
</dbReference>
<dbReference type="NCBIfam" id="TIGR01557">
    <property type="entry name" value="myb_SHAQKYF"/>
    <property type="match status" value="1"/>
</dbReference>
<dbReference type="InterPro" id="IPR017930">
    <property type="entry name" value="Myb_dom"/>
</dbReference>
<evidence type="ECO:0000256" key="5">
    <source>
        <dbReference type="SAM" id="MobiDB-lite"/>
    </source>
</evidence>
<organism evidence="7 8">
    <name type="scientific">Cuscuta campestris</name>
    <dbReference type="NCBI Taxonomy" id="132261"/>
    <lineage>
        <taxon>Eukaryota</taxon>
        <taxon>Viridiplantae</taxon>
        <taxon>Streptophyta</taxon>
        <taxon>Embryophyta</taxon>
        <taxon>Tracheophyta</taxon>
        <taxon>Spermatophyta</taxon>
        <taxon>Magnoliopsida</taxon>
        <taxon>eudicotyledons</taxon>
        <taxon>Gunneridae</taxon>
        <taxon>Pentapetalae</taxon>
        <taxon>asterids</taxon>
        <taxon>lamiids</taxon>
        <taxon>Solanales</taxon>
        <taxon>Convolvulaceae</taxon>
        <taxon>Cuscuteae</taxon>
        <taxon>Cuscuta</taxon>
        <taxon>Cuscuta subgen. Grammica</taxon>
        <taxon>Cuscuta sect. Cleistogrammica</taxon>
    </lineage>
</organism>
<dbReference type="FunFam" id="1.10.10.60:FF:000002">
    <property type="entry name" value="Myb family transcription factor"/>
    <property type="match status" value="1"/>
</dbReference>
<dbReference type="EMBL" id="OOIL02006707">
    <property type="protein sequence ID" value="VFR00701.1"/>
    <property type="molecule type" value="Genomic_DNA"/>
</dbReference>
<evidence type="ECO:0000256" key="1">
    <source>
        <dbReference type="ARBA" id="ARBA00004123"/>
    </source>
</evidence>
<reference evidence="7 8" key="1">
    <citation type="submission" date="2018-04" db="EMBL/GenBank/DDBJ databases">
        <authorList>
            <person name="Vogel A."/>
        </authorList>
    </citation>
    <scope>NUCLEOTIDE SEQUENCE [LARGE SCALE GENOMIC DNA]</scope>
</reference>
<sequence length="363" mass="42107">MVEREICVDLNITPLDEEEEDDYHMDPKTIWSSSSNDDDHAIGDGDHDHAEKMKMKMKMKMKKGEMMTVTRMMSSSLSSSPTSSSSSSNNTSSGVVVRQYVRSKVPRLRWTPHLHHCFVQAVQRLGGHERATPKMVLKLMNVKGLSISHVKSHLQMYRSKNVDHADEQHGHVMKEGAVYNFWQLPAAFDQRIMRSFRRWPYDNSWSSISVNYWMSTRNNMIMNRVKNKLMIFKTPMWGSITHQDELVHTMPSLHDDHDHDHLQGPCLVNKNNNGLSYYCSPLFANSSRTAGEKPVDLKLRMNMMDLMLRDHDDDDQDDNYEDERNKLLYCKRRCLDDDDDNNREEVVDGSLALCLSSSRLSNY</sequence>
<evidence type="ECO:0000256" key="4">
    <source>
        <dbReference type="ARBA" id="ARBA00023242"/>
    </source>
</evidence>
<comment type="subcellular location">
    <subcellularLocation>
        <location evidence="1">Nucleus</location>
    </subcellularLocation>
</comment>
<dbReference type="Proteomes" id="UP000595140">
    <property type="component" value="Unassembled WGS sequence"/>
</dbReference>
<keyword evidence="8" id="KW-1185">Reference proteome</keyword>
<evidence type="ECO:0000259" key="6">
    <source>
        <dbReference type="PROSITE" id="PS51294"/>
    </source>
</evidence>
<name>A0A484NHU9_9ASTE</name>
<dbReference type="InterPro" id="IPR006447">
    <property type="entry name" value="Myb_dom_plants"/>
</dbReference>
<dbReference type="AlphaFoldDB" id="A0A484NHU9"/>
<dbReference type="GO" id="GO:0000976">
    <property type="term" value="F:transcription cis-regulatory region binding"/>
    <property type="evidence" value="ECO:0007669"/>
    <property type="project" value="UniProtKB-ARBA"/>
</dbReference>
<evidence type="ECO:0000313" key="7">
    <source>
        <dbReference type="EMBL" id="VFR00701.1"/>
    </source>
</evidence>
<evidence type="ECO:0000256" key="3">
    <source>
        <dbReference type="ARBA" id="ARBA00023163"/>
    </source>
</evidence>
<evidence type="ECO:0000313" key="8">
    <source>
        <dbReference type="Proteomes" id="UP000595140"/>
    </source>
</evidence>
<feature type="domain" description="HTH myb-type" evidence="6">
    <location>
        <begin position="102"/>
        <end position="162"/>
    </location>
</feature>
<dbReference type="InterPro" id="IPR009057">
    <property type="entry name" value="Homeodomain-like_sf"/>
</dbReference>
<dbReference type="SUPFAM" id="SSF46689">
    <property type="entry name" value="Homeodomain-like"/>
    <property type="match status" value="1"/>
</dbReference>
<dbReference type="PANTHER" id="PTHR31314:SF164">
    <property type="entry name" value="HTH MYB-TYPE DOMAIN-CONTAINING PROTEIN"/>
    <property type="match status" value="1"/>
</dbReference>
<accession>A0A484NHU9</accession>
<dbReference type="InterPro" id="IPR046955">
    <property type="entry name" value="PHR1-like"/>
</dbReference>
<gene>
    <name evidence="7" type="ORF">CCAM_LOCUS42476</name>
</gene>
<evidence type="ECO:0000256" key="2">
    <source>
        <dbReference type="ARBA" id="ARBA00023015"/>
    </source>
</evidence>
<keyword evidence="4" id="KW-0539">Nucleus</keyword>